<name>A0A3Q9RL40_9BACI</name>
<dbReference type="KEGG" id="pasa:BAOM_0654"/>
<gene>
    <name evidence="2" type="ORF">BAOM_0654</name>
</gene>
<proteinExistence type="predicted"/>
<accession>A0A3Q9RL40</accession>
<sequence>MATQNKKGKSVQSIKHQAQRMERTVTINKRGLLLRKGALFILVSMSWRILHAYAFVLSFLITSSYLK</sequence>
<dbReference type="Proteomes" id="UP000283095">
    <property type="component" value="Chromosome"/>
</dbReference>
<feature type="transmembrane region" description="Helical" evidence="1">
    <location>
        <begin position="38"/>
        <end position="61"/>
    </location>
</feature>
<dbReference type="AlphaFoldDB" id="A0A3Q9RL40"/>
<evidence type="ECO:0000313" key="2">
    <source>
        <dbReference type="EMBL" id="AZV41286.1"/>
    </source>
</evidence>
<protein>
    <submittedName>
        <fullName evidence="2">Uncharacterized protein</fullName>
    </submittedName>
</protein>
<keyword evidence="1" id="KW-1133">Transmembrane helix</keyword>
<keyword evidence="1" id="KW-0812">Transmembrane</keyword>
<evidence type="ECO:0000256" key="1">
    <source>
        <dbReference type="SAM" id="Phobius"/>
    </source>
</evidence>
<organism evidence="2 3">
    <name type="scientific">Peribacillus asahii</name>
    <dbReference type="NCBI Taxonomy" id="228899"/>
    <lineage>
        <taxon>Bacteria</taxon>
        <taxon>Bacillati</taxon>
        <taxon>Bacillota</taxon>
        <taxon>Bacilli</taxon>
        <taxon>Bacillales</taxon>
        <taxon>Bacillaceae</taxon>
        <taxon>Peribacillus</taxon>
    </lineage>
</organism>
<evidence type="ECO:0000313" key="3">
    <source>
        <dbReference type="Proteomes" id="UP000283095"/>
    </source>
</evidence>
<reference evidence="2 3" key="1">
    <citation type="submission" date="2018-01" db="EMBL/GenBank/DDBJ databases">
        <title>Bacillus asahii Genome sequencing and assembly.</title>
        <authorList>
            <person name="Jiang H."/>
            <person name="Feng Y."/>
            <person name="Zhao F."/>
            <person name="Lin X."/>
        </authorList>
    </citation>
    <scope>NUCLEOTIDE SEQUENCE [LARGE SCALE GENOMIC DNA]</scope>
    <source>
        <strain evidence="2 3">OM18</strain>
    </source>
</reference>
<keyword evidence="1" id="KW-0472">Membrane</keyword>
<dbReference type="EMBL" id="CP026095">
    <property type="protein sequence ID" value="AZV41286.1"/>
    <property type="molecule type" value="Genomic_DNA"/>
</dbReference>